<feature type="site" description="Contributes to redox potential value" evidence="3">
    <location>
        <position position="32"/>
    </location>
</feature>
<dbReference type="GO" id="GO:0015035">
    <property type="term" value="F:protein-disulfide reductase activity"/>
    <property type="evidence" value="ECO:0007669"/>
    <property type="project" value="InterPro"/>
</dbReference>
<evidence type="ECO:0000313" key="6">
    <source>
        <dbReference type="EMBL" id="KAG9391410.1"/>
    </source>
</evidence>
<feature type="disulfide bond" description="Redox-active" evidence="4">
    <location>
        <begin position="30"/>
        <end position="33"/>
    </location>
</feature>
<accession>A0A8J6ATY2</accession>
<organism evidence="6 7">
    <name type="scientific">Carpediemonas membranifera</name>
    <dbReference type="NCBI Taxonomy" id="201153"/>
    <lineage>
        <taxon>Eukaryota</taxon>
        <taxon>Metamonada</taxon>
        <taxon>Carpediemonas-like organisms</taxon>
        <taxon>Carpediemonas</taxon>
    </lineage>
</organism>
<dbReference type="InterPro" id="IPR013766">
    <property type="entry name" value="Thioredoxin_domain"/>
</dbReference>
<dbReference type="Pfam" id="PF00085">
    <property type="entry name" value="Thioredoxin"/>
    <property type="match status" value="1"/>
</dbReference>
<dbReference type="PRINTS" id="PR00421">
    <property type="entry name" value="THIOREDOXIN"/>
</dbReference>
<evidence type="ECO:0000256" key="4">
    <source>
        <dbReference type="PIRSR" id="PIRSR000077-4"/>
    </source>
</evidence>
<dbReference type="CDD" id="cd02947">
    <property type="entry name" value="TRX_family"/>
    <property type="match status" value="1"/>
</dbReference>
<feature type="site" description="Deprotonates C-terminal active site Cys" evidence="3">
    <location>
        <position position="24"/>
    </location>
</feature>
<gene>
    <name evidence="6" type="ORF">J8273_6170</name>
</gene>
<evidence type="ECO:0000256" key="3">
    <source>
        <dbReference type="PIRSR" id="PIRSR000077-1"/>
    </source>
</evidence>
<dbReference type="PROSITE" id="PS51352">
    <property type="entry name" value="THIOREDOXIN_2"/>
    <property type="match status" value="1"/>
</dbReference>
<evidence type="ECO:0000256" key="2">
    <source>
        <dbReference type="PIRNR" id="PIRNR000077"/>
    </source>
</evidence>
<name>A0A8J6ATY2_9EUKA</name>
<feature type="site" description="Contributes to redox potential value" evidence="3">
    <location>
        <position position="31"/>
    </location>
</feature>
<evidence type="ECO:0000259" key="5">
    <source>
        <dbReference type="PROSITE" id="PS51352"/>
    </source>
</evidence>
<dbReference type="Proteomes" id="UP000717585">
    <property type="component" value="Unassembled WGS sequence"/>
</dbReference>
<dbReference type="InterPro" id="IPR005746">
    <property type="entry name" value="Thioredoxin"/>
</dbReference>
<dbReference type="FunFam" id="3.40.30.10:FF:000245">
    <property type="entry name" value="Thioredoxin"/>
    <property type="match status" value="1"/>
</dbReference>
<comment type="similarity">
    <text evidence="2">Belongs to the thioredoxin family.</text>
</comment>
<proteinExistence type="inferred from homology"/>
<comment type="caution">
    <text evidence="6">The sequence shown here is derived from an EMBL/GenBank/DDBJ whole genome shotgun (WGS) entry which is preliminary data.</text>
</comment>
<protein>
    <recommendedName>
        <fullName evidence="2">Thioredoxin</fullName>
    </recommendedName>
</protein>
<dbReference type="SUPFAM" id="SSF52833">
    <property type="entry name" value="Thioredoxin-like"/>
    <property type="match status" value="1"/>
</dbReference>
<reference evidence="6" key="1">
    <citation type="submission" date="2021-05" db="EMBL/GenBank/DDBJ databases">
        <title>A free-living protist that lacks canonical eukaryotic 1 DNA replication and segregation systems.</title>
        <authorList>
            <person name="Salas-Leiva D.E."/>
            <person name="Tromer E.C."/>
            <person name="Curtis B.A."/>
            <person name="Jerlstrom-Hultqvist J."/>
            <person name="Kolisko M."/>
            <person name="Yi Z."/>
            <person name="Salas-Leiva J.S."/>
            <person name="Gallot-Lavallee L."/>
            <person name="Kops G.J.P.L."/>
            <person name="Archibald J.M."/>
            <person name="Simpson A.G.B."/>
            <person name="Roger A.J."/>
        </authorList>
    </citation>
    <scope>NUCLEOTIDE SEQUENCE</scope>
    <source>
        <strain evidence="6">BICM</strain>
    </source>
</reference>
<dbReference type="OrthoDB" id="10263751at2759"/>
<dbReference type="PROSITE" id="PS00194">
    <property type="entry name" value="THIOREDOXIN_1"/>
    <property type="match status" value="1"/>
</dbReference>
<feature type="active site" description="Nucleophile" evidence="3">
    <location>
        <position position="30"/>
    </location>
</feature>
<keyword evidence="4" id="KW-0676">Redox-active center</keyword>
<dbReference type="InterPro" id="IPR017937">
    <property type="entry name" value="Thioredoxin_CS"/>
</dbReference>
<evidence type="ECO:0000256" key="1">
    <source>
        <dbReference type="ARBA" id="ARBA00023157"/>
    </source>
</evidence>
<evidence type="ECO:0000313" key="7">
    <source>
        <dbReference type="Proteomes" id="UP000717585"/>
    </source>
</evidence>
<dbReference type="InterPro" id="IPR036249">
    <property type="entry name" value="Thioredoxin-like_sf"/>
</dbReference>
<dbReference type="EMBL" id="JAHDYR010000053">
    <property type="protein sequence ID" value="KAG9391410.1"/>
    <property type="molecule type" value="Genomic_DNA"/>
</dbReference>
<keyword evidence="1 4" id="KW-1015">Disulfide bond</keyword>
<dbReference type="Gene3D" id="3.40.30.10">
    <property type="entry name" value="Glutaredoxin"/>
    <property type="match status" value="1"/>
</dbReference>
<feature type="domain" description="Thioredoxin" evidence="5">
    <location>
        <begin position="1"/>
        <end position="104"/>
    </location>
</feature>
<dbReference type="PANTHER" id="PTHR46115">
    <property type="entry name" value="THIOREDOXIN-LIKE PROTEIN 1"/>
    <property type="match status" value="1"/>
</dbReference>
<sequence length="105" mass="11393">MVKVIETTEEFQQLIDGDKAVVVDFFAEWCPPCKMIGPRFIKIAEENPDVICVKVDVDANQGAAAIAGIRAMPTFKAFKNGQQIAEVVGANEAGIRQLVEKAKTA</sequence>
<feature type="active site" description="Nucleophile" evidence="3">
    <location>
        <position position="33"/>
    </location>
</feature>
<dbReference type="AlphaFoldDB" id="A0A8J6ATY2"/>
<dbReference type="PIRSF" id="PIRSF000077">
    <property type="entry name" value="Thioredoxin"/>
    <property type="match status" value="1"/>
</dbReference>
<keyword evidence="7" id="KW-1185">Reference proteome</keyword>